<feature type="signal peptide" evidence="2">
    <location>
        <begin position="1"/>
        <end position="20"/>
    </location>
</feature>
<accession>A0A372L7G9</accession>
<evidence type="ECO:0000313" key="4">
    <source>
        <dbReference type="Proteomes" id="UP000262939"/>
    </source>
</evidence>
<keyword evidence="4" id="KW-1185">Reference proteome</keyword>
<dbReference type="PROSITE" id="PS51257">
    <property type="entry name" value="PROKAR_LIPOPROTEIN"/>
    <property type="match status" value="1"/>
</dbReference>
<evidence type="ECO:0000256" key="1">
    <source>
        <dbReference type="SAM" id="MobiDB-lite"/>
    </source>
</evidence>
<sequence>MKKYLLMCAAIFLLSGCGSDETATHGDVDQENETSDTQQQENEQVVEDEPLEEESKDTDSEGPLTEVGQTLNDEGVGTVTLKKISNVDTDYKMDDLTVHIDKAKLLSITNMTDEYKDNVGATSDEFTYLQVAYTVSNNSNETVDFSGFKTAVLDSGKQLNIKENDIIGSANPENLQILPKATLENNIFGIEVPSNLSFIRIKPEYVINEKAHKTNLNPKEIKIDFK</sequence>
<comment type="caution">
    <text evidence="3">The sequence shown here is derived from an EMBL/GenBank/DDBJ whole genome shotgun (WGS) entry which is preliminary data.</text>
</comment>
<name>A0A372L7G9_9BACI</name>
<dbReference type="EMBL" id="QVTD01000016">
    <property type="protein sequence ID" value="RFU61213.1"/>
    <property type="molecule type" value="Genomic_DNA"/>
</dbReference>
<reference evidence="3 4" key="1">
    <citation type="submission" date="2018-08" db="EMBL/GenBank/DDBJ databases">
        <title>Bacillus chawlae sp. nov., Bacillus glennii sp. nov., and Bacillus saganii sp. nov. Isolated from the Vehicle Assembly Building at Kennedy Space Center where the Viking Spacecraft were Assembled.</title>
        <authorList>
            <person name="Seuylemezian A."/>
            <person name="Vaishampayan P."/>
        </authorList>
    </citation>
    <scope>NUCLEOTIDE SEQUENCE [LARGE SCALE GENOMIC DNA]</scope>
    <source>
        <strain evidence="3 4">V44-8</strain>
    </source>
</reference>
<evidence type="ECO:0000313" key="3">
    <source>
        <dbReference type="EMBL" id="RFU61213.1"/>
    </source>
</evidence>
<protein>
    <recommendedName>
        <fullName evidence="5">DUF4352 domain-containing protein</fullName>
    </recommendedName>
</protein>
<organism evidence="3 4">
    <name type="scientific">Peribacillus glennii</name>
    <dbReference type="NCBI Taxonomy" id="2303991"/>
    <lineage>
        <taxon>Bacteria</taxon>
        <taxon>Bacillati</taxon>
        <taxon>Bacillota</taxon>
        <taxon>Bacilli</taxon>
        <taxon>Bacillales</taxon>
        <taxon>Bacillaceae</taxon>
        <taxon>Peribacillus</taxon>
    </lineage>
</organism>
<gene>
    <name evidence="3" type="ORF">D0466_18515</name>
</gene>
<dbReference type="AlphaFoldDB" id="A0A372L7G9"/>
<feature type="region of interest" description="Disordered" evidence="1">
    <location>
        <begin position="23"/>
        <end position="72"/>
    </location>
</feature>
<feature type="chain" id="PRO_5038884044" description="DUF4352 domain-containing protein" evidence="2">
    <location>
        <begin position="21"/>
        <end position="226"/>
    </location>
</feature>
<evidence type="ECO:0008006" key="5">
    <source>
        <dbReference type="Google" id="ProtNLM"/>
    </source>
</evidence>
<feature type="compositionally biased region" description="Acidic residues" evidence="1">
    <location>
        <begin position="44"/>
        <end position="56"/>
    </location>
</feature>
<evidence type="ECO:0000256" key="2">
    <source>
        <dbReference type="SAM" id="SignalP"/>
    </source>
</evidence>
<dbReference type="Proteomes" id="UP000262939">
    <property type="component" value="Unassembled WGS sequence"/>
</dbReference>
<keyword evidence="2" id="KW-0732">Signal</keyword>
<dbReference type="RefSeq" id="WP_117324017.1">
    <property type="nucleotide sequence ID" value="NZ_QVTD01000016.1"/>
</dbReference>
<proteinExistence type="predicted"/>